<accession>M9ZRN1</accession>
<reference evidence="3" key="2">
    <citation type="journal article" date="2013" name="BMC Genomics">
        <title>The genome- and transcriptome-wide analysis of innate immunity in the brown planthopper, Nilaparvata lugens.</title>
        <authorList>
            <person name="Bao Y.Y."/>
            <person name="Qu L.Y."/>
            <person name="Zhao D."/>
            <person name="Chen L.B."/>
            <person name="Jin H.Y."/>
            <person name="Xu L.M."/>
            <person name="Cheng J.A."/>
            <person name="Zhang C.X."/>
        </authorList>
    </citation>
    <scope>NUCLEOTIDE SEQUENCE</scope>
</reference>
<evidence type="ECO:0000313" key="3">
    <source>
        <dbReference type="EMBL" id="AGK40902.1"/>
    </source>
</evidence>
<dbReference type="GO" id="GO:0030246">
    <property type="term" value="F:carbohydrate binding"/>
    <property type="evidence" value="ECO:0007669"/>
    <property type="project" value="InterPro"/>
</dbReference>
<name>M9ZRN1_NILLU</name>
<organism evidence="3">
    <name type="scientific">Nilaparvata lugens</name>
    <name type="common">Brown planthopper</name>
    <dbReference type="NCBI Taxonomy" id="108931"/>
    <lineage>
        <taxon>Eukaryota</taxon>
        <taxon>Metazoa</taxon>
        <taxon>Ecdysozoa</taxon>
        <taxon>Arthropoda</taxon>
        <taxon>Hexapoda</taxon>
        <taxon>Insecta</taxon>
        <taxon>Pterygota</taxon>
        <taxon>Neoptera</taxon>
        <taxon>Paraneoptera</taxon>
        <taxon>Hemiptera</taxon>
        <taxon>Auchenorrhyncha</taxon>
        <taxon>Fulgoroidea</taxon>
        <taxon>Delphacidae</taxon>
        <taxon>Delphacinae</taxon>
        <taxon>Nilaparvata</taxon>
    </lineage>
</organism>
<dbReference type="PROSITE" id="PS51969">
    <property type="entry name" value="CBM39"/>
    <property type="match status" value="1"/>
</dbReference>
<dbReference type="EMBL" id="KC355202">
    <property type="protein sequence ID" value="AGK40902.1"/>
    <property type="molecule type" value="mRNA"/>
</dbReference>
<dbReference type="AlphaFoldDB" id="M9ZRN1"/>
<feature type="domain" description="CBM39" evidence="2">
    <location>
        <begin position="23"/>
        <end position="124"/>
    </location>
</feature>
<feature type="chain" id="PRO_5004104920" evidence="1">
    <location>
        <begin position="23"/>
        <end position="156"/>
    </location>
</feature>
<evidence type="ECO:0000259" key="2">
    <source>
        <dbReference type="PROSITE" id="PS51969"/>
    </source>
</evidence>
<dbReference type="Gene3D" id="2.60.40.2140">
    <property type="entry name" value="Beta-1,3-glucan-recognition protein, N-terminal domain"/>
    <property type="match status" value="1"/>
</dbReference>
<protein>
    <submittedName>
        <fullName evidence="3">GRP6</fullName>
    </submittedName>
</protein>
<dbReference type="Pfam" id="PF15886">
    <property type="entry name" value="CBM39"/>
    <property type="match status" value="1"/>
</dbReference>
<sequence>MSNVIGSVSFICLIVFISRVTCYEVPSAIIEVVHPKGFRASIPGEKGLTLFAFHGRINEEFEQTDEGQFSADVLGPDPIGFWTYTNREVHLKIGDVIHYWIYVVKDGVEYERVSLSYEVKGDLKKLTPTSFKLNLYWLNVLFLVNIDLSHDCLPYS</sequence>
<evidence type="ECO:0000256" key="1">
    <source>
        <dbReference type="SAM" id="SignalP"/>
    </source>
</evidence>
<feature type="signal peptide" evidence="1">
    <location>
        <begin position="1"/>
        <end position="22"/>
    </location>
</feature>
<dbReference type="InterPro" id="IPR043030">
    <property type="entry name" value="BGBP_N_sf"/>
</dbReference>
<dbReference type="OrthoDB" id="10006456at2759"/>
<keyword evidence="1" id="KW-0732">Signal</keyword>
<proteinExistence type="evidence at transcript level"/>
<dbReference type="InterPro" id="IPR031756">
    <property type="entry name" value="BGBP_N"/>
</dbReference>
<reference evidence="3" key="1">
    <citation type="submission" date="2012-12" db="EMBL/GenBank/DDBJ databases">
        <authorList>
            <person name="Bao Y.-Y."/>
            <person name="Zhang C.-X."/>
        </authorList>
    </citation>
    <scope>NUCLEOTIDE SEQUENCE</scope>
</reference>